<comment type="subunit">
    <text evidence="7">Interacts with UvrB in an incision complex.</text>
</comment>
<keyword evidence="5 7" id="KW-0234">DNA repair</keyword>
<dbReference type="InterPro" id="IPR035901">
    <property type="entry name" value="GIY-YIG_endonuc_sf"/>
</dbReference>
<dbReference type="Pfam" id="PF22920">
    <property type="entry name" value="UvrC_RNaseH"/>
    <property type="match status" value="1"/>
</dbReference>
<dbReference type="Pfam" id="PF02151">
    <property type="entry name" value="UVR"/>
    <property type="match status" value="1"/>
</dbReference>
<evidence type="ECO:0000313" key="11">
    <source>
        <dbReference type="EMBL" id="MFK4752463.1"/>
    </source>
</evidence>
<dbReference type="InterPro" id="IPR038476">
    <property type="entry name" value="UvrC_RNase_H_dom_sf"/>
</dbReference>
<dbReference type="SUPFAM" id="SSF82771">
    <property type="entry name" value="GIY-YIG endonuclease"/>
    <property type="match status" value="1"/>
</dbReference>
<keyword evidence="12" id="KW-1185">Reference proteome</keyword>
<dbReference type="Pfam" id="PF08459">
    <property type="entry name" value="UvrC_RNaseH_dom"/>
    <property type="match status" value="1"/>
</dbReference>
<dbReference type="EMBL" id="JBBKTX010000009">
    <property type="protein sequence ID" value="MFK4752463.1"/>
    <property type="molecule type" value="Genomic_DNA"/>
</dbReference>
<dbReference type="InterPro" id="IPR004791">
    <property type="entry name" value="UvrC"/>
</dbReference>
<comment type="function">
    <text evidence="7">The UvrABC repair system catalyzes the recognition and processing of DNA lesions. UvrC both incises the 5' and 3' sides of the lesion. The N-terminal half is responsible for the 3' incision and the C-terminal half is responsible for the 5' incision.</text>
</comment>
<dbReference type="InterPro" id="IPR001943">
    <property type="entry name" value="UVR_dom"/>
</dbReference>
<dbReference type="Gene3D" id="4.10.860.10">
    <property type="entry name" value="UVR domain"/>
    <property type="match status" value="1"/>
</dbReference>
<gene>
    <name evidence="7 11" type="primary">uvrC</name>
    <name evidence="11" type="ORF">WG929_08585</name>
</gene>
<dbReference type="PANTHER" id="PTHR30562">
    <property type="entry name" value="UVRC/OXIDOREDUCTASE"/>
    <property type="match status" value="1"/>
</dbReference>
<dbReference type="Pfam" id="PF14520">
    <property type="entry name" value="HHH_5"/>
    <property type="match status" value="1"/>
</dbReference>
<dbReference type="PROSITE" id="PS50151">
    <property type="entry name" value="UVR"/>
    <property type="match status" value="1"/>
</dbReference>
<keyword evidence="2 7" id="KW-0227">DNA damage</keyword>
<evidence type="ECO:0000256" key="6">
    <source>
        <dbReference type="ARBA" id="ARBA00023236"/>
    </source>
</evidence>
<dbReference type="HAMAP" id="MF_00203">
    <property type="entry name" value="UvrC"/>
    <property type="match status" value="1"/>
</dbReference>
<evidence type="ECO:0000256" key="7">
    <source>
        <dbReference type="HAMAP-Rule" id="MF_00203"/>
    </source>
</evidence>
<feature type="domain" description="UVR" evidence="8">
    <location>
        <begin position="203"/>
        <end position="238"/>
    </location>
</feature>
<feature type="domain" description="GIY-YIG" evidence="9">
    <location>
        <begin position="15"/>
        <end position="93"/>
    </location>
</feature>
<dbReference type="RefSeq" id="WP_416205728.1">
    <property type="nucleotide sequence ID" value="NZ_JBBKTX010000009.1"/>
</dbReference>
<comment type="similarity">
    <text evidence="7">Belongs to the UvrC family.</text>
</comment>
<keyword evidence="6 7" id="KW-0742">SOS response</keyword>
<keyword evidence="3 7" id="KW-0228">DNA excision</keyword>
<dbReference type="InterPro" id="IPR000305">
    <property type="entry name" value="GIY-YIG_endonuc"/>
</dbReference>
<evidence type="ECO:0000256" key="1">
    <source>
        <dbReference type="ARBA" id="ARBA00022490"/>
    </source>
</evidence>
<dbReference type="Gene3D" id="3.40.1440.10">
    <property type="entry name" value="GIY-YIG endonuclease"/>
    <property type="match status" value="1"/>
</dbReference>
<dbReference type="SMART" id="SM00465">
    <property type="entry name" value="GIYc"/>
    <property type="match status" value="1"/>
</dbReference>
<dbReference type="SMART" id="SM00278">
    <property type="entry name" value="HhH1"/>
    <property type="match status" value="2"/>
</dbReference>
<name>A0ABW8NHL0_9GAMM</name>
<evidence type="ECO:0000259" key="8">
    <source>
        <dbReference type="PROSITE" id="PS50151"/>
    </source>
</evidence>
<dbReference type="PROSITE" id="PS50165">
    <property type="entry name" value="UVRC"/>
    <property type="match status" value="1"/>
</dbReference>
<keyword evidence="4 7" id="KW-0267">Excision nuclease</keyword>
<evidence type="ECO:0000259" key="10">
    <source>
        <dbReference type="PROSITE" id="PS50165"/>
    </source>
</evidence>
<sequence length="607" mass="68979">MSGFDISAFLKTLTQRAGVYRMYSADQQLLYVGKAKNLKNRVSSYFRSRGLNTKTVALVSGIDYIEVTVTASEAEALLLEQTLIKQHRPPYNILLKDDKSYPYLHLSDHAFPLLAYRRGKRSSRGGQYFGPYPNSAAVREALNYLQRLFLLRSCEDSYFNHRSRPCLQYEIKRCSAPCVGLVSEEDYRRDIYHASLFLNGQNQQLMQNLQQQMLDASGGLNFERAAEIRDRIELLRQVQEKQRVDSGNKDADVWALLEYENVICIHRLAFRQGRLVSSKNYYPDNPAGEEHADLLLGYIGQFYLSDFAAEGMPAELIVDAAADEIAVVQEALRLRFERIVRHSRGVRGEPRQWRAMAEDNARSGAQAKISGHQVARKKLAQVAELLRLVRPPARIECFDISHSKGEATYASCVVYDHEGLAKKRYRRFSIRGVTPGDDYAALEQAVTRHLTRLKEQNDLPDLLMVDGGKGQVARIQQVLLELEISTVALWGISKGETRKSGWEFLWEAGARQPIIPDAHDDGFRLLQLVRDESHRFAITGHRKQRAKSRGRSELEDLQGVGPKRRRALLLHFGSLKNMRGAPREEIARVPGVSQKLADQIFVQLHGE</sequence>
<dbReference type="PANTHER" id="PTHR30562:SF1">
    <property type="entry name" value="UVRABC SYSTEM PROTEIN C"/>
    <property type="match status" value="1"/>
</dbReference>
<evidence type="ECO:0000256" key="5">
    <source>
        <dbReference type="ARBA" id="ARBA00023204"/>
    </source>
</evidence>
<dbReference type="PROSITE" id="PS50164">
    <property type="entry name" value="GIY_YIG"/>
    <property type="match status" value="1"/>
</dbReference>
<comment type="caution">
    <text evidence="11">The sequence shown here is derived from an EMBL/GenBank/DDBJ whole genome shotgun (WGS) entry which is preliminary data.</text>
</comment>
<evidence type="ECO:0000259" key="9">
    <source>
        <dbReference type="PROSITE" id="PS50164"/>
    </source>
</evidence>
<organism evidence="11 12">
    <name type="scientific">Oceanobacter antarcticus</name>
    <dbReference type="NCBI Taxonomy" id="3133425"/>
    <lineage>
        <taxon>Bacteria</taxon>
        <taxon>Pseudomonadati</taxon>
        <taxon>Pseudomonadota</taxon>
        <taxon>Gammaproteobacteria</taxon>
        <taxon>Oceanospirillales</taxon>
        <taxon>Oceanospirillaceae</taxon>
        <taxon>Oceanobacter</taxon>
    </lineage>
</organism>
<keyword evidence="1 7" id="KW-0963">Cytoplasm</keyword>
<protein>
    <recommendedName>
        <fullName evidence="7">UvrABC system protein C</fullName>
        <shortName evidence="7">Protein UvrC</shortName>
    </recommendedName>
    <alternativeName>
        <fullName evidence="7">Excinuclease ABC subunit C</fullName>
    </alternativeName>
</protein>
<dbReference type="Pfam" id="PF01541">
    <property type="entry name" value="GIY-YIG"/>
    <property type="match status" value="1"/>
</dbReference>
<proteinExistence type="inferred from homology"/>
<feature type="domain" description="UvrC family homology region profile" evidence="10">
    <location>
        <begin position="261"/>
        <end position="479"/>
    </location>
</feature>
<dbReference type="InterPro" id="IPR010994">
    <property type="entry name" value="RuvA_2-like"/>
</dbReference>
<dbReference type="Proteomes" id="UP001620597">
    <property type="component" value="Unassembled WGS sequence"/>
</dbReference>
<dbReference type="CDD" id="cd10434">
    <property type="entry name" value="GIY-YIG_UvrC_Cho"/>
    <property type="match status" value="1"/>
</dbReference>
<reference evidence="11 12" key="1">
    <citation type="submission" date="2024-03" db="EMBL/GenBank/DDBJ databases">
        <title>High-quality draft genome sequence of Oceanobacter sp. wDCs-4.</title>
        <authorList>
            <person name="Dong C."/>
        </authorList>
    </citation>
    <scope>NUCLEOTIDE SEQUENCE [LARGE SCALE GENOMIC DNA]</scope>
    <source>
        <strain evidence="12">wDCs-4</strain>
    </source>
</reference>
<dbReference type="InterPro" id="IPR036876">
    <property type="entry name" value="UVR_dom_sf"/>
</dbReference>
<dbReference type="SUPFAM" id="SSF46600">
    <property type="entry name" value="C-terminal UvrC-binding domain of UvrB"/>
    <property type="match status" value="1"/>
</dbReference>
<evidence type="ECO:0000256" key="3">
    <source>
        <dbReference type="ARBA" id="ARBA00022769"/>
    </source>
</evidence>
<evidence type="ECO:0000256" key="2">
    <source>
        <dbReference type="ARBA" id="ARBA00022763"/>
    </source>
</evidence>
<evidence type="ECO:0000313" key="12">
    <source>
        <dbReference type="Proteomes" id="UP001620597"/>
    </source>
</evidence>
<dbReference type="InterPro" id="IPR047296">
    <property type="entry name" value="GIY-YIG_UvrC_Cho"/>
</dbReference>
<accession>A0ABW8NHL0</accession>
<dbReference type="NCBIfam" id="TIGR00194">
    <property type="entry name" value="uvrC"/>
    <property type="match status" value="1"/>
</dbReference>
<dbReference type="InterPro" id="IPR003583">
    <property type="entry name" value="Hlx-hairpin-Hlx_DNA-bd_motif"/>
</dbReference>
<dbReference type="Gene3D" id="3.30.420.340">
    <property type="entry name" value="UvrC, RNAse H endonuclease domain"/>
    <property type="match status" value="1"/>
</dbReference>
<evidence type="ECO:0000256" key="4">
    <source>
        <dbReference type="ARBA" id="ARBA00022881"/>
    </source>
</evidence>
<dbReference type="InterPro" id="IPR050066">
    <property type="entry name" value="UvrABC_protein_C"/>
</dbReference>
<comment type="subcellular location">
    <subcellularLocation>
        <location evidence="7">Cytoplasm</location>
    </subcellularLocation>
</comment>
<dbReference type="Gene3D" id="1.10.150.20">
    <property type="entry name" value="5' to 3' exonuclease, C-terminal subdomain"/>
    <property type="match status" value="1"/>
</dbReference>
<dbReference type="InterPro" id="IPR001162">
    <property type="entry name" value="UvrC_RNase_H_dom"/>
</dbReference>
<dbReference type="SUPFAM" id="SSF47781">
    <property type="entry name" value="RuvA domain 2-like"/>
    <property type="match status" value="1"/>
</dbReference>